<protein>
    <submittedName>
        <fullName evidence="3">BapA prefix-like domain-containing protein</fullName>
    </submittedName>
</protein>
<accession>A0ABW5DMQ6</accession>
<evidence type="ECO:0000313" key="3">
    <source>
        <dbReference type="EMBL" id="MFD2261239.1"/>
    </source>
</evidence>
<dbReference type="NCBIfam" id="NF033677">
    <property type="entry name" value="biofilm_BapA_N"/>
    <property type="match status" value="1"/>
</dbReference>
<keyword evidence="4" id="KW-1185">Reference proteome</keyword>
<dbReference type="RefSeq" id="WP_345099777.1">
    <property type="nucleotide sequence ID" value="NZ_BAABGS010000071.1"/>
</dbReference>
<feature type="region of interest" description="Disordered" evidence="1">
    <location>
        <begin position="104"/>
        <end position="140"/>
    </location>
</feature>
<proteinExistence type="predicted"/>
<sequence length="140" mass="15723">MAYNFLVQSKSNPRVVQEARNTDHVTLTTLSNVWIFLNRAAVKGFHREGYTLVMELLNGQKVRINNYFRDQRGPNDSEIFVIDDGRGYRVKLDTCLNNFQFEPTSMVPSVSSSGRSSLGARAGEHEADKSSLEASYQDGS</sequence>
<evidence type="ECO:0000256" key="1">
    <source>
        <dbReference type="SAM" id="MobiDB-lite"/>
    </source>
</evidence>
<feature type="compositionally biased region" description="Basic and acidic residues" evidence="1">
    <location>
        <begin position="122"/>
        <end position="131"/>
    </location>
</feature>
<organism evidence="3 4">
    <name type="scientific">Chelativorans composti</name>
    <dbReference type="NCBI Taxonomy" id="768533"/>
    <lineage>
        <taxon>Bacteria</taxon>
        <taxon>Pseudomonadati</taxon>
        <taxon>Pseudomonadota</taxon>
        <taxon>Alphaproteobacteria</taxon>
        <taxon>Hyphomicrobiales</taxon>
        <taxon>Phyllobacteriaceae</taxon>
        <taxon>Chelativorans</taxon>
    </lineage>
</organism>
<comment type="caution">
    <text evidence="3">The sequence shown here is derived from an EMBL/GenBank/DDBJ whole genome shotgun (WGS) entry which is preliminary data.</text>
</comment>
<feature type="compositionally biased region" description="Low complexity" evidence="1">
    <location>
        <begin position="105"/>
        <end position="117"/>
    </location>
</feature>
<name>A0ABW5DMQ6_9HYPH</name>
<dbReference type="Pfam" id="PF22783">
    <property type="entry name" value="BapA_N"/>
    <property type="match status" value="1"/>
</dbReference>
<dbReference type="EMBL" id="JBHUIR010000062">
    <property type="protein sequence ID" value="MFD2261239.1"/>
    <property type="molecule type" value="Genomic_DNA"/>
</dbReference>
<dbReference type="Proteomes" id="UP001597373">
    <property type="component" value="Unassembled WGS sequence"/>
</dbReference>
<reference evidence="4" key="1">
    <citation type="journal article" date="2019" name="Int. J. Syst. Evol. Microbiol.">
        <title>The Global Catalogue of Microorganisms (GCM) 10K type strain sequencing project: providing services to taxonomists for standard genome sequencing and annotation.</title>
        <authorList>
            <consortium name="The Broad Institute Genomics Platform"/>
            <consortium name="The Broad Institute Genome Sequencing Center for Infectious Disease"/>
            <person name="Wu L."/>
            <person name="Ma J."/>
        </authorList>
    </citation>
    <scope>NUCLEOTIDE SEQUENCE [LARGE SCALE GENOMIC DNA]</scope>
    <source>
        <strain evidence="4">KCTC 23707</strain>
    </source>
</reference>
<dbReference type="InterPro" id="IPR048051">
    <property type="entry name" value="BapA-like_prefix-like"/>
</dbReference>
<feature type="domain" description="Biofilm-associated protein BapA-like prefix-like" evidence="2">
    <location>
        <begin position="7"/>
        <end position="105"/>
    </location>
</feature>
<gene>
    <name evidence="3" type="ORF">ACFSMZ_15925</name>
</gene>
<evidence type="ECO:0000259" key="2">
    <source>
        <dbReference type="Pfam" id="PF22783"/>
    </source>
</evidence>
<evidence type="ECO:0000313" key="4">
    <source>
        <dbReference type="Proteomes" id="UP001597373"/>
    </source>
</evidence>